<feature type="transmembrane region" description="Helical" evidence="1">
    <location>
        <begin position="20"/>
        <end position="40"/>
    </location>
</feature>
<dbReference type="EMBL" id="WMBB01000006">
    <property type="protein sequence ID" value="MTE14112.1"/>
    <property type="molecule type" value="Genomic_DNA"/>
</dbReference>
<keyword evidence="1" id="KW-0812">Transmembrane</keyword>
<organism evidence="2 3">
    <name type="scientific">Nocardia aurantiaca</name>
    <dbReference type="NCBI Taxonomy" id="2675850"/>
    <lineage>
        <taxon>Bacteria</taxon>
        <taxon>Bacillati</taxon>
        <taxon>Actinomycetota</taxon>
        <taxon>Actinomycetes</taxon>
        <taxon>Mycobacteriales</taxon>
        <taxon>Nocardiaceae</taxon>
        <taxon>Nocardia</taxon>
    </lineage>
</organism>
<dbReference type="RefSeq" id="WP_154788518.1">
    <property type="nucleotide sequence ID" value="NZ_WMBB01000006.1"/>
</dbReference>
<name>A0A6I3KVU7_9NOCA</name>
<proteinExistence type="predicted"/>
<accession>A0A6I3KVU7</accession>
<reference evidence="2 3" key="1">
    <citation type="submission" date="2019-11" db="EMBL/GenBank/DDBJ databases">
        <title>Nocardia sp. nov. CT2-14 isolated from soil.</title>
        <authorList>
            <person name="Kanchanasin P."/>
            <person name="Tanasupawat S."/>
            <person name="Yuki M."/>
            <person name="Kudo T."/>
        </authorList>
    </citation>
    <scope>NUCLEOTIDE SEQUENCE [LARGE SCALE GENOMIC DNA]</scope>
    <source>
        <strain evidence="2 3">CT2-14</strain>
    </source>
</reference>
<keyword evidence="1" id="KW-1133">Transmembrane helix</keyword>
<evidence type="ECO:0000256" key="1">
    <source>
        <dbReference type="SAM" id="Phobius"/>
    </source>
</evidence>
<gene>
    <name evidence="2" type="ORF">GLP40_15235</name>
</gene>
<evidence type="ECO:0000313" key="3">
    <source>
        <dbReference type="Proteomes" id="UP000432464"/>
    </source>
</evidence>
<protein>
    <submittedName>
        <fullName evidence="2">Uncharacterized protein</fullName>
    </submittedName>
</protein>
<dbReference type="Proteomes" id="UP000432464">
    <property type="component" value="Unassembled WGS sequence"/>
</dbReference>
<sequence length="78" mass="8772">MNITGQQVITDHPSVHRRALITWIAVFPTITITLVLIGPMTARTPLPFRTLILTIIVVYLLVPALTETIRRLSARMHS</sequence>
<feature type="transmembrane region" description="Helical" evidence="1">
    <location>
        <begin position="46"/>
        <end position="66"/>
    </location>
</feature>
<comment type="caution">
    <text evidence="2">The sequence shown here is derived from an EMBL/GenBank/DDBJ whole genome shotgun (WGS) entry which is preliminary data.</text>
</comment>
<keyword evidence="3" id="KW-1185">Reference proteome</keyword>
<keyword evidence="1" id="KW-0472">Membrane</keyword>
<dbReference type="AlphaFoldDB" id="A0A6I3KVU7"/>
<evidence type="ECO:0000313" key="2">
    <source>
        <dbReference type="EMBL" id="MTE14112.1"/>
    </source>
</evidence>